<dbReference type="AlphaFoldDB" id="A0A517ST92"/>
<feature type="transmembrane region" description="Helical" evidence="2">
    <location>
        <begin position="47"/>
        <end position="66"/>
    </location>
</feature>
<name>A0A517ST92_9BACT</name>
<gene>
    <name evidence="3" type="ORF">SV7mr_18100</name>
</gene>
<protein>
    <recommendedName>
        <fullName evidence="5">HlyD family secretion protein</fullName>
    </recommendedName>
</protein>
<keyword evidence="2" id="KW-1133">Transmembrane helix</keyword>
<sequence length="454" mass="49930">MNTLSLIGQADQSQIQNALSWVLGVAFIATILIVGIIWVAKRAPSMVSLALYGIAFLLLCLPIFGLTTQTQQKETYKAVAIPWNITAVRSTAGTKSIEMAPYGEIKKGDMLLKASSPELDAKRRSLESQARKLEFDKRLIEANLALPGEKPILDIDGMHESEPSEGNRRLLRQYRAELQSLELQGLPLKREIARLEIDLQHANEECEQFRRLQSDGFASSAEVRGKEKVALKVNTDASAYRTHLKSIEVQSAAIQEKIAALDSDETLIASTDDAQSASATAHRSTTHQVMRDHKTTKLAQIDLQLEAIRHEIASIESKLIHVAPHDGVVVWQHPSPRSAVPGTPLVAMSKAGESGVLLKVCDEKMRNVLNQGDSELSIDVVQHDFRSKESKFDAKCVVYQTGSEQDCTGTCELLLTTPAPAVLVHSLLTHDSMPLEVLVDQETDSDASWVSFIQ</sequence>
<keyword evidence="1" id="KW-0175">Coiled coil</keyword>
<evidence type="ECO:0000256" key="2">
    <source>
        <dbReference type="SAM" id="Phobius"/>
    </source>
</evidence>
<evidence type="ECO:0000313" key="4">
    <source>
        <dbReference type="Proteomes" id="UP000315003"/>
    </source>
</evidence>
<evidence type="ECO:0008006" key="5">
    <source>
        <dbReference type="Google" id="ProtNLM"/>
    </source>
</evidence>
<evidence type="ECO:0000256" key="1">
    <source>
        <dbReference type="SAM" id="Coils"/>
    </source>
</evidence>
<keyword evidence="2" id="KW-0472">Membrane</keyword>
<dbReference type="RefSeq" id="WP_419188521.1">
    <property type="nucleotide sequence ID" value="NZ_CP036272.1"/>
</dbReference>
<evidence type="ECO:0000313" key="3">
    <source>
        <dbReference type="EMBL" id="QDT59303.1"/>
    </source>
</evidence>
<organism evidence="3 4">
    <name type="scientific">Stieleria bergensis</name>
    <dbReference type="NCBI Taxonomy" id="2528025"/>
    <lineage>
        <taxon>Bacteria</taxon>
        <taxon>Pseudomonadati</taxon>
        <taxon>Planctomycetota</taxon>
        <taxon>Planctomycetia</taxon>
        <taxon>Pirellulales</taxon>
        <taxon>Pirellulaceae</taxon>
        <taxon>Stieleria</taxon>
    </lineage>
</organism>
<feature type="transmembrane region" description="Helical" evidence="2">
    <location>
        <begin position="20"/>
        <end position="40"/>
    </location>
</feature>
<dbReference type="EMBL" id="CP036272">
    <property type="protein sequence ID" value="QDT59303.1"/>
    <property type="molecule type" value="Genomic_DNA"/>
</dbReference>
<reference evidence="3 4" key="1">
    <citation type="submission" date="2019-02" db="EMBL/GenBank/DDBJ databases">
        <title>Deep-cultivation of Planctomycetes and their phenomic and genomic characterization uncovers novel biology.</title>
        <authorList>
            <person name="Wiegand S."/>
            <person name="Jogler M."/>
            <person name="Boedeker C."/>
            <person name="Pinto D."/>
            <person name="Vollmers J."/>
            <person name="Rivas-Marin E."/>
            <person name="Kohn T."/>
            <person name="Peeters S.H."/>
            <person name="Heuer A."/>
            <person name="Rast P."/>
            <person name="Oberbeckmann S."/>
            <person name="Bunk B."/>
            <person name="Jeske O."/>
            <person name="Meyerdierks A."/>
            <person name="Storesund J.E."/>
            <person name="Kallscheuer N."/>
            <person name="Luecker S."/>
            <person name="Lage O.M."/>
            <person name="Pohl T."/>
            <person name="Merkel B.J."/>
            <person name="Hornburger P."/>
            <person name="Mueller R.-W."/>
            <person name="Bruemmer F."/>
            <person name="Labrenz M."/>
            <person name="Spormann A.M."/>
            <person name="Op den Camp H."/>
            <person name="Overmann J."/>
            <person name="Amann R."/>
            <person name="Jetten M.S.M."/>
            <person name="Mascher T."/>
            <person name="Medema M.H."/>
            <person name="Devos D.P."/>
            <person name="Kaster A.-K."/>
            <person name="Ovreas L."/>
            <person name="Rohde M."/>
            <person name="Galperin M.Y."/>
            <person name="Jogler C."/>
        </authorList>
    </citation>
    <scope>NUCLEOTIDE SEQUENCE [LARGE SCALE GENOMIC DNA]</scope>
    <source>
        <strain evidence="3 4">SV_7m_r</strain>
    </source>
</reference>
<dbReference type="Proteomes" id="UP000315003">
    <property type="component" value="Chromosome"/>
</dbReference>
<feature type="coiled-coil region" evidence="1">
    <location>
        <begin position="123"/>
        <end position="212"/>
    </location>
</feature>
<keyword evidence="2" id="KW-0812">Transmembrane</keyword>
<keyword evidence="4" id="KW-1185">Reference proteome</keyword>
<accession>A0A517ST92</accession>
<proteinExistence type="predicted"/>